<accession>A0A2T2YEM6</accession>
<reference evidence="3 4" key="1">
    <citation type="submission" date="2018-03" db="EMBL/GenBank/DDBJ databases">
        <title>Adhaeribacter sp. HMF7605 Genome sequencing and assembly.</title>
        <authorList>
            <person name="Kang H."/>
            <person name="Kang J."/>
            <person name="Cha I."/>
            <person name="Kim H."/>
            <person name="Joh K."/>
        </authorList>
    </citation>
    <scope>NUCLEOTIDE SEQUENCE [LARGE SCALE GENOMIC DNA]</scope>
    <source>
        <strain evidence="3 4">HMF7605</strain>
    </source>
</reference>
<feature type="region of interest" description="Disordered" evidence="1">
    <location>
        <begin position="192"/>
        <end position="211"/>
    </location>
</feature>
<gene>
    <name evidence="3" type="ORF">AHMF7605_10720</name>
</gene>
<dbReference type="Pfam" id="PF13860">
    <property type="entry name" value="FlgD_ig"/>
    <property type="match status" value="1"/>
</dbReference>
<feature type="domain" description="FlgD/Vpr Ig-like" evidence="2">
    <location>
        <begin position="1470"/>
        <end position="1529"/>
    </location>
</feature>
<name>A0A2T2YEM6_9BACT</name>
<comment type="caution">
    <text evidence="3">The sequence shown here is derived from an EMBL/GenBank/DDBJ whole genome shotgun (WGS) entry which is preliminary data.</text>
</comment>
<dbReference type="Proteomes" id="UP000240357">
    <property type="component" value="Unassembled WGS sequence"/>
</dbReference>
<dbReference type="NCBIfam" id="TIGR04183">
    <property type="entry name" value="Por_Secre_tail"/>
    <property type="match status" value="1"/>
</dbReference>
<dbReference type="RefSeq" id="WP_106929130.1">
    <property type="nucleotide sequence ID" value="NZ_PYFT01000001.1"/>
</dbReference>
<evidence type="ECO:0000256" key="1">
    <source>
        <dbReference type="SAM" id="MobiDB-lite"/>
    </source>
</evidence>
<sequence>MKTLLSGFKVKLSLSFQATNWFRSTALVLLLCNLGFLSSAQNKVWDKTIGSNQSDELSILQQTSDGGYILGGTSDARASGDKSQSTRGGSDYWVVKLRADGTKAWDKTLGGQDEEDLTTLQQTQDGGYILGGSSKSGISGEKSQANRGGSSSEDYWIVKLNANGTKVWDKTFGGNDYDILRSVQQTSDGGYILGGTSQSGKNGDKTEPSKGSSDYWIIKLDANGTKVWDKTIGSNDSDTFTALQQTTDGSYILGGRSFAGRSGDKTQGNKGGSKYADDFWIVKVKADGTKVWDKTIGGSNFDYLTSLQQTNDGGYILGGISESDSSGDKSENSKRSTDYWVVKLNTTGDKIWDKTIGGSNYDYLHSVQQTNDGGYILGGYSESNISGDKSQNSYKDENNFNTSDYWLVKLNANGTLIWDKTIGGDRSDYCRSVQQTPDGGYILGGSSSSGISGDKAQAPKGAADQSFSDFWLVKLGNQEVNLTQTIQFNTVLYKTFGEAPFTLSATASSGLPVAFTVESGPATIKDNTLTLTGTGKVIVKASQAGNAQYRPISATQTFLAEAPSAVKKIREESFGGNKPDNLTAMLVTANGGYLLGGYSSSENSGDKSQNSQGYADYWIVKTNARGTKLWDKRYGGTNADYLTAMLVTPDGGYLLGGYSRSGRTRDKSESGFGLEDYWIIKIDSSGNKLWDKTLGGVETDKLSAMLLTPDGGYLLGGSSNSDTSKDPGGVVKGYSDYLIIKIDAAGNKVWSKTYGGDYVDDLSTLLPISDGNYLLGGSSGSNKSGDKSEANKGFFYTPDYWLIKIDGTGKKLWDKTYGGNSNDNLAAIIETSDGNYLLGGTSGSIHSADKSEDGRGFEDYWVVKIDATGNKIWDKTYGGAQPDYLTSLLSTPDGGFLLAGSSSSDKGNEKSEDSRKYDGQIRVGSDFWVVHIDANGAKEWDKTIGGLNLDNLTVALKTGARRYVLSGSSLSDAGGDKSENILDPPALALSLAADYWIVDIEVAEDNQPVEIAWNMRYGGVGADNFTSLIPTSDGGYLSGGYTNSGNNGDKSQASQGKNDYWLVKSDKNGKKLWDKRYGGSEDDFLNRVIQTSDGGYLLAGSSFSGKSNDKSEASKGDRDFWVVKVDKQGTKQWDKTFGGSGYDELKKVVQLSSGQYLLAGSSNSPASGDKSQDSQGGQDFWLVKISASGDKIWDKRYGGTLDETLGSFTLTSTGGFLLGGTSFSGANGDKTQDSRGGSDFWLIRLDSTGAKIWDKRYGGPGDEELFSMGYNRFLSEQSYSAGDYFVGGSSTSGKGGDKTQGSQGDKDFWLVQLHSNGNLVRDLRYGGSDSDELRAVIQTEAGDYVLAGTSRSGQSGDKSQATKGGSDYWLVKIDAFGNKLYDQSYGGSGNEELRYLQRTGGDGLVLGGRSDSDVSGDRTQPSQGGTDYWLVKVAPLTRVASIANRESTFALESTIAANEVQAYPNPFTHQVTLPITLAEPANIRLHIYTPTGQPLRQIDSGRLKAGNHQLRWDGKDQQNQLVKPGLYLYRIIVNGQLKTGKLFKTE</sequence>
<dbReference type="Gene3D" id="2.60.40.4070">
    <property type="match status" value="1"/>
</dbReference>
<dbReference type="EMBL" id="PYFT01000001">
    <property type="protein sequence ID" value="PSR53957.1"/>
    <property type="molecule type" value="Genomic_DNA"/>
</dbReference>
<protein>
    <recommendedName>
        <fullName evidence="2">FlgD/Vpr Ig-like domain-containing protein</fullName>
    </recommendedName>
</protein>
<organism evidence="3 4">
    <name type="scientific">Adhaeribacter arboris</name>
    <dbReference type="NCBI Taxonomy" id="2072846"/>
    <lineage>
        <taxon>Bacteria</taxon>
        <taxon>Pseudomonadati</taxon>
        <taxon>Bacteroidota</taxon>
        <taxon>Cytophagia</taxon>
        <taxon>Cytophagales</taxon>
        <taxon>Hymenobacteraceae</taxon>
        <taxon>Adhaeribacter</taxon>
    </lineage>
</organism>
<evidence type="ECO:0000259" key="2">
    <source>
        <dbReference type="Pfam" id="PF13860"/>
    </source>
</evidence>
<evidence type="ECO:0000313" key="3">
    <source>
        <dbReference type="EMBL" id="PSR53957.1"/>
    </source>
</evidence>
<dbReference type="OrthoDB" id="922614at2"/>
<feature type="region of interest" description="Disordered" evidence="1">
    <location>
        <begin position="131"/>
        <end position="150"/>
    </location>
</feature>
<dbReference type="InterPro" id="IPR026444">
    <property type="entry name" value="Secre_tail"/>
</dbReference>
<feature type="compositionally biased region" description="Low complexity" evidence="1">
    <location>
        <begin position="131"/>
        <end position="143"/>
    </location>
</feature>
<proteinExistence type="predicted"/>
<dbReference type="InterPro" id="IPR025965">
    <property type="entry name" value="FlgD/Vpr_Ig-like"/>
</dbReference>
<evidence type="ECO:0000313" key="4">
    <source>
        <dbReference type="Proteomes" id="UP000240357"/>
    </source>
</evidence>
<dbReference type="PANTHER" id="PTHR42754:SF1">
    <property type="entry name" value="LIPOPROTEIN"/>
    <property type="match status" value="1"/>
</dbReference>
<keyword evidence="4" id="KW-1185">Reference proteome</keyword>
<dbReference type="PANTHER" id="PTHR42754">
    <property type="entry name" value="ENDOGLUCANASE"/>
    <property type="match status" value="1"/>
</dbReference>